<dbReference type="AlphaFoldDB" id="A0A450UPW1"/>
<dbReference type="SUPFAM" id="SSF47413">
    <property type="entry name" value="lambda repressor-like DNA-binding domains"/>
    <property type="match status" value="1"/>
</dbReference>
<dbReference type="InterPro" id="IPR039060">
    <property type="entry name" value="Antitox_HigA"/>
</dbReference>
<dbReference type="PROSITE" id="PS50943">
    <property type="entry name" value="HTH_CROC1"/>
    <property type="match status" value="1"/>
</dbReference>
<dbReference type="PANTHER" id="PTHR40455">
    <property type="entry name" value="ANTITOXIN HIGA"/>
    <property type="match status" value="1"/>
</dbReference>
<dbReference type="InterPro" id="IPR010982">
    <property type="entry name" value="Lambda_DNA-bd_dom_sf"/>
</dbReference>
<accession>A0A450UPW1</accession>
<sequence>MKIIDTDREHEQALARLIGLMDHDPAPGTPEANELELLSLVIEHYEKKRYPIDPPDPIDAIEFRMDQMGLTRKDLVRYIGSASKVSEVLNGKRSLSLNMIRKLSRGLGLSADVLIRQSL</sequence>
<dbReference type="GO" id="GO:0001046">
    <property type="term" value="F:core promoter sequence-specific DNA binding"/>
    <property type="evidence" value="ECO:0007669"/>
    <property type="project" value="TreeGrafter"/>
</dbReference>
<feature type="domain" description="HTH cro/C1-type" evidence="1">
    <location>
        <begin position="61"/>
        <end position="114"/>
    </location>
</feature>
<protein>
    <submittedName>
        <fullName evidence="2">Antitoxin component HigA of the HigAB toxin-antitoxin module, contains an N-terminal HTH domain</fullName>
    </submittedName>
</protein>
<dbReference type="GO" id="GO:0006355">
    <property type="term" value="P:regulation of DNA-templated transcription"/>
    <property type="evidence" value="ECO:0007669"/>
    <property type="project" value="InterPro"/>
</dbReference>
<dbReference type="EMBL" id="CAADFF010000060">
    <property type="protein sequence ID" value="VFJ94578.1"/>
    <property type="molecule type" value="Genomic_DNA"/>
</dbReference>
<evidence type="ECO:0000259" key="1">
    <source>
        <dbReference type="PROSITE" id="PS50943"/>
    </source>
</evidence>
<dbReference type="InterPro" id="IPR001387">
    <property type="entry name" value="Cro/C1-type_HTH"/>
</dbReference>
<dbReference type="Pfam" id="PF01381">
    <property type="entry name" value="HTH_3"/>
    <property type="match status" value="1"/>
</dbReference>
<evidence type="ECO:0000313" key="2">
    <source>
        <dbReference type="EMBL" id="VFJ94578.1"/>
    </source>
</evidence>
<proteinExistence type="predicted"/>
<dbReference type="SMART" id="SM00530">
    <property type="entry name" value="HTH_XRE"/>
    <property type="match status" value="1"/>
</dbReference>
<dbReference type="PANTHER" id="PTHR40455:SF1">
    <property type="entry name" value="ANTITOXIN HIGA"/>
    <property type="match status" value="1"/>
</dbReference>
<reference evidence="2" key="1">
    <citation type="submission" date="2019-02" db="EMBL/GenBank/DDBJ databases">
        <authorList>
            <person name="Gruber-Vodicka R. H."/>
            <person name="Seah K. B. B."/>
        </authorList>
    </citation>
    <scope>NUCLEOTIDE SEQUENCE</scope>
    <source>
        <strain evidence="2">BECK_M7</strain>
    </source>
</reference>
<dbReference type="Gene3D" id="1.10.260.40">
    <property type="entry name" value="lambda repressor-like DNA-binding domains"/>
    <property type="match status" value="1"/>
</dbReference>
<gene>
    <name evidence="2" type="ORF">BECKLFY1418B_GA0070995_10609</name>
</gene>
<organism evidence="2">
    <name type="scientific">Candidatus Kentrum sp. LFY</name>
    <dbReference type="NCBI Taxonomy" id="2126342"/>
    <lineage>
        <taxon>Bacteria</taxon>
        <taxon>Pseudomonadati</taxon>
        <taxon>Pseudomonadota</taxon>
        <taxon>Gammaproteobacteria</taxon>
        <taxon>Candidatus Kentrum</taxon>
    </lineage>
</organism>
<name>A0A450UPW1_9GAMM</name>